<dbReference type="NCBIfam" id="TIGR01640">
    <property type="entry name" value="F_box_assoc_1"/>
    <property type="match status" value="1"/>
</dbReference>
<organism evidence="1 2">
    <name type="scientific">Sorghum bicolor</name>
    <name type="common">Sorghum</name>
    <name type="synonym">Sorghum vulgare</name>
    <dbReference type="NCBI Taxonomy" id="4558"/>
    <lineage>
        <taxon>Eukaryota</taxon>
        <taxon>Viridiplantae</taxon>
        <taxon>Streptophyta</taxon>
        <taxon>Embryophyta</taxon>
        <taxon>Tracheophyta</taxon>
        <taxon>Spermatophyta</taxon>
        <taxon>Magnoliopsida</taxon>
        <taxon>Liliopsida</taxon>
        <taxon>Poales</taxon>
        <taxon>Poaceae</taxon>
        <taxon>PACMAD clade</taxon>
        <taxon>Panicoideae</taxon>
        <taxon>Andropogonodae</taxon>
        <taxon>Andropogoneae</taxon>
        <taxon>Sorghinae</taxon>
        <taxon>Sorghum</taxon>
    </lineage>
</organism>
<evidence type="ECO:0000313" key="1">
    <source>
        <dbReference type="EMBL" id="KAG0531627.1"/>
    </source>
</evidence>
<proteinExistence type="predicted"/>
<dbReference type="AlphaFoldDB" id="A0A921UGU9"/>
<dbReference type="Proteomes" id="UP000807115">
    <property type="component" value="Chromosome 4"/>
</dbReference>
<comment type="caution">
    <text evidence="1">The sequence shown here is derived from an EMBL/GenBank/DDBJ whole genome shotgun (WGS) entry which is preliminary data.</text>
</comment>
<gene>
    <name evidence="1" type="ORF">BDA96_04G038700</name>
</gene>
<reference evidence="1" key="2">
    <citation type="submission" date="2020-10" db="EMBL/GenBank/DDBJ databases">
        <authorList>
            <person name="Cooper E.A."/>
            <person name="Brenton Z.W."/>
            <person name="Flinn B.S."/>
            <person name="Jenkins J."/>
            <person name="Shu S."/>
            <person name="Flowers D."/>
            <person name="Luo F."/>
            <person name="Wang Y."/>
            <person name="Xia P."/>
            <person name="Barry K."/>
            <person name="Daum C."/>
            <person name="Lipzen A."/>
            <person name="Yoshinaga Y."/>
            <person name="Schmutz J."/>
            <person name="Saski C."/>
            <person name="Vermerris W."/>
            <person name="Kresovich S."/>
        </authorList>
    </citation>
    <scope>NUCLEOTIDE SEQUENCE</scope>
</reference>
<sequence>MLGDGRDTLEWKATIDPPYPIQARTPICLPGFFYWSAVQSVADPDQGKLDIDVILRFSMCDDTFTVHPNPPCRSCLSTNDFMCELGGKLCYVHSPSPFEVSIWLAQNGQNIIKWSLRCRVNLPIPRGARVLACASADEDTIFLSVDARDLFKCNLHDVLKQ</sequence>
<accession>A0A921UGU9</accession>
<evidence type="ECO:0008006" key="3">
    <source>
        <dbReference type="Google" id="ProtNLM"/>
    </source>
</evidence>
<evidence type="ECO:0000313" key="2">
    <source>
        <dbReference type="Proteomes" id="UP000807115"/>
    </source>
</evidence>
<name>A0A921UGU9_SORBI</name>
<dbReference type="EMBL" id="CM027683">
    <property type="protein sequence ID" value="KAG0531627.1"/>
    <property type="molecule type" value="Genomic_DNA"/>
</dbReference>
<protein>
    <recommendedName>
        <fullName evidence="3">F-box associated domain-containing protein</fullName>
    </recommendedName>
</protein>
<reference evidence="1" key="1">
    <citation type="journal article" date="2019" name="BMC Genomics">
        <title>A new reference genome for Sorghum bicolor reveals high levels of sequence similarity between sweet and grain genotypes: implications for the genetics of sugar metabolism.</title>
        <authorList>
            <person name="Cooper E.A."/>
            <person name="Brenton Z.W."/>
            <person name="Flinn B.S."/>
            <person name="Jenkins J."/>
            <person name="Shu S."/>
            <person name="Flowers D."/>
            <person name="Luo F."/>
            <person name="Wang Y."/>
            <person name="Xia P."/>
            <person name="Barry K."/>
            <person name="Daum C."/>
            <person name="Lipzen A."/>
            <person name="Yoshinaga Y."/>
            <person name="Schmutz J."/>
            <person name="Saski C."/>
            <person name="Vermerris W."/>
            <person name="Kresovich S."/>
        </authorList>
    </citation>
    <scope>NUCLEOTIDE SEQUENCE</scope>
</reference>
<dbReference type="InterPro" id="IPR017451">
    <property type="entry name" value="F-box-assoc_interact_dom"/>
</dbReference>